<evidence type="ECO:0000259" key="10">
    <source>
        <dbReference type="PROSITE" id="PS50878"/>
    </source>
</evidence>
<evidence type="ECO:0000256" key="5">
    <source>
        <dbReference type="ARBA" id="ARBA00022842"/>
    </source>
</evidence>
<sequence length="600" mass="70381">MQKAEVVLSILKENSRKDEAYVFDRLYRNLFNEDFFLNAYREVYAKEGNMTKGTDGNTIDGFGYNLIEELIEKLKSETYYPNPVRRTYIPKKKGGKRPLGIPSFQDKLVQEVVKQIIESIYEPIFSDTSHGFRPKRSCHTALYQIKERCKGVNWFIEGDIKGFFDNMNQEILIGILKKKIKDGRLIELINRFLKAGYLEFNEVQESLTGTPQGGIISPILSNIYLHELDKFMESLQKEYNTKCEKNRNPEYHRTRTLRDYHKKKGNIDRAKELAAKLRKIPAQDPFDKEFKRVIYVRYADDFIVGISGNKKFAEEIRDRIKLFLQDNLKLQLSMEKTLITHTVKERAKFLGYEINKAINNDKLVKNTRGFKTRAVNGKIQLLVPQEVVNNKIKPFRKNNKPHQRNDRVYLDVKEIISKYNDEIRGLYNYYCLATDVSTKLYKFKYYHYYSMVRTIAKKERISIKKVVAKYGIEVPRKEGTGTTRVVGIRYNNSSGMKLMTYFNDSLTKVRKPLTIVDDTIKVKGEEIIKRLNSNTCELCGFKSNNRNDFGVHHVRKLKEVLEKYKKPSIIPPMWVLVMQGIRRKTLVVCKECHKEIHKIE</sequence>
<dbReference type="Proteomes" id="UP000037043">
    <property type="component" value="Unassembled WGS sequence"/>
</dbReference>
<comment type="similarity">
    <text evidence="8">Belongs to the bacterial reverse transcriptase family.</text>
</comment>
<evidence type="ECO:0000313" key="11">
    <source>
        <dbReference type="EMBL" id="KOA21352.1"/>
    </source>
</evidence>
<keyword evidence="12" id="KW-1185">Reference proteome</keyword>
<evidence type="ECO:0000256" key="7">
    <source>
        <dbReference type="ARBA" id="ARBA00023118"/>
    </source>
</evidence>
<dbReference type="Pfam" id="PF00078">
    <property type="entry name" value="RVT_1"/>
    <property type="match status" value="2"/>
</dbReference>
<dbReference type="GO" id="GO:0046872">
    <property type="term" value="F:metal ion binding"/>
    <property type="evidence" value="ECO:0007669"/>
    <property type="project" value="UniProtKB-KW"/>
</dbReference>
<dbReference type="GO" id="GO:0006397">
    <property type="term" value="P:mRNA processing"/>
    <property type="evidence" value="ECO:0007669"/>
    <property type="project" value="InterPro"/>
</dbReference>
<dbReference type="PATRIC" id="fig|1121318.3.peg.218"/>
<dbReference type="RefSeq" id="WP_074782720.1">
    <property type="nucleotide sequence ID" value="NZ_LHUR01000006.1"/>
</dbReference>
<dbReference type="EMBL" id="LHUR01000006">
    <property type="protein sequence ID" value="KOA21352.1"/>
    <property type="molecule type" value="Genomic_DNA"/>
</dbReference>
<accession>A0A0L6ZEH6</accession>
<dbReference type="AlphaFoldDB" id="A0A0L6ZEH6"/>
<dbReference type="InterPro" id="IPR000477">
    <property type="entry name" value="RT_dom"/>
</dbReference>
<keyword evidence="2" id="KW-0808">Transferase</keyword>
<dbReference type="Pfam" id="PF21368">
    <property type="entry name" value="AI2M-like_HNH"/>
    <property type="match status" value="1"/>
</dbReference>
<evidence type="ECO:0000256" key="1">
    <source>
        <dbReference type="ARBA" id="ARBA00012493"/>
    </source>
</evidence>
<dbReference type="InterPro" id="IPR051083">
    <property type="entry name" value="GrpII_Intron_Splice-Mob/Def"/>
</dbReference>
<organism evidence="11 12">
    <name type="scientific">Clostridium homopropionicum DSM 5847</name>
    <dbReference type="NCBI Taxonomy" id="1121318"/>
    <lineage>
        <taxon>Bacteria</taxon>
        <taxon>Bacillati</taxon>
        <taxon>Bacillota</taxon>
        <taxon>Clostridia</taxon>
        <taxon>Eubacteriales</taxon>
        <taxon>Clostridiaceae</taxon>
        <taxon>Clostridium</taxon>
    </lineage>
</organism>
<dbReference type="Pfam" id="PF01348">
    <property type="entry name" value="Intron_maturas2"/>
    <property type="match status" value="1"/>
</dbReference>
<evidence type="ECO:0000256" key="4">
    <source>
        <dbReference type="ARBA" id="ARBA00022723"/>
    </source>
</evidence>
<dbReference type="InterPro" id="IPR030931">
    <property type="entry name" value="Group_II_RT_mat"/>
</dbReference>
<dbReference type="GO" id="GO:0051607">
    <property type="term" value="P:defense response to virus"/>
    <property type="evidence" value="ECO:0007669"/>
    <property type="project" value="UniProtKB-KW"/>
</dbReference>
<keyword evidence="4" id="KW-0479">Metal-binding</keyword>
<dbReference type="PANTHER" id="PTHR34047:SF8">
    <property type="entry name" value="PROTEIN YKFC"/>
    <property type="match status" value="1"/>
</dbReference>
<keyword evidence="7" id="KW-0051">Antiviral defense</keyword>
<keyword evidence="3" id="KW-0548">Nucleotidyltransferase</keyword>
<dbReference type="CDD" id="cd01651">
    <property type="entry name" value="RT_G2_intron"/>
    <property type="match status" value="1"/>
</dbReference>
<reference evidence="12" key="1">
    <citation type="submission" date="2015-08" db="EMBL/GenBank/DDBJ databases">
        <title>Genome sequence of the strict anaerobe Clostridium homopropionicum LuHBu1 (DSM 5847T).</title>
        <authorList>
            <person name="Poehlein A."/>
            <person name="Beck M."/>
            <person name="Schiel-Bengelsdorf B."/>
            <person name="Bengelsdorf F.R."/>
            <person name="Daniel R."/>
            <person name="Duerre P."/>
        </authorList>
    </citation>
    <scope>NUCLEOTIDE SEQUENCE [LARGE SCALE GENOMIC DNA]</scope>
    <source>
        <strain evidence="12">DSM 5847</strain>
    </source>
</reference>
<proteinExistence type="inferred from homology"/>
<evidence type="ECO:0000256" key="2">
    <source>
        <dbReference type="ARBA" id="ARBA00022679"/>
    </source>
</evidence>
<dbReference type="EC" id="2.7.7.49" evidence="1"/>
<evidence type="ECO:0000256" key="6">
    <source>
        <dbReference type="ARBA" id="ARBA00022918"/>
    </source>
</evidence>
<gene>
    <name evidence="11" type="primary">ltrA</name>
    <name evidence="11" type="ORF">CLHOM_02200</name>
</gene>
<dbReference type="InterPro" id="IPR049030">
    <property type="entry name" value="AI2M-like_HNH"/>
</dbReference>
<dbReference type="SUPFAM" id="SSF56672">
    <property type="entry name" value="DNA/RNA polymerases"/>
    <property type="match status" value="1"/>
</dbReference>
<dbReference type="InterPro" id="IPR000123">
    <property type="entry name" value="Reverse_transcriptase_msDNA"/>
</dbReference>
<evidence type="ECO:0000256" key="9">
    <source>
        <dbReference type="ARBA" id="ARBA00048173"/>
    </source>
</evidence>
<dbReference type="PRINTS" id="PR00866">
    <property type="entry name" value="RNADNAPOLMS"/>
</dbReference>
<evidence type="ECO:0000256" key="8">
    <source>
        <dbReference type="ARBA" id="ARBA00034120"/>
    </source>
</evidence>
<dbReference type="InterPro" id="IPR043502">
    <property type="entry name" value="DNA/RNA_pol_sf"/>
</dbReference>
<comment type="caution">
    <text evidence="11">The sequence shown here is derived from an EMBL/GenBank/DDBJ whole genome shotgun (WGS) entry which is preliminary data.</text>
</comment>
<name>A0A0L6ZEH6_9CLOT</name>
<dbReference type="PANTHER" id="PTHR34047">
    <property type="entry name" value="NUCLEAR INTRON MATURASE 1, MITOCHONDRIAL-RELATED"/>
    <property type="match status" value="1"/>
</dbReference>
<keyword evidence="6" id="KW-0695">RNA-directed DNA polymerase</keyword>
<protein>
    <recommendedName>
        <fullName evidence="1">RNA-directed DNA polymerase</fullName>
        <ecNumber evidence="1">2.7.7.49</ecNumber>
    </recommendedName>
</protein>
<evidence type="ECO:0000313" key="12">
    <source>
        <dbReference type="Proteomes" id="UP000037043"/>
    </source>
</evidence>
<comment type="catalytic activity">
    <reaction evidence="9">
        <text>DNA(n) + a 2'-deoxyribonucleoside 5'-triphosphate = DNA(n+1) + diphosphate</text>
        <dbReference type="Rhea" id="RHEA:22508"/>
        <dbReference type="Rhea" id="RHEA-COMP:17339"/>
        <dbReference type="Rhea" id="RHEA-COMP:17340"/>
        <dbReference type="ChEBI" id="CHEBI:33019"/>
        <dbReference type="ChEBI" id="CHEBI:61560"/>
        <dbReference type="ChEBI" id="CHEBI:173112"/>
        <dbReference type="EC" id="2.7.7.49"/>
    </reaction>
</comment>
<dbReference type="NCBIfam" id="TIGR04416">
    <property type="entry name" value="group_II_RT_mat"/>
    <property type="match status" value="1"/>
</dbReference>
<dbReference type="InterPro" id="IPR024937">
    <property type="entry name" value="Domain_X"/>
</dbReference>
<dbReference type="GO" id="GO:0003964">
    <property type="term" value="F:RNA-directed DNA polymerase activity"/>
    <property type="evidence" value="ECO:0007669"/>
    <property type="project" value="UniProtKB-KW"/>
</dbReference>
<evidence type="ECO:0000256" key="3">
    <source>
        <dbReference type="ARBA" id="ARBA00022695"/>
    </source>
</evidence>
<dbReference type="GO" id="GO:0003723">
    <property type="term" value="F:RNA binding"/>
    <property type="evidence" value="ECO:0007669"/>
    <property type="project" value="InterPro"/>
</dbReference>
<feature type="domain" description="Reverse transcriptase" evidence="10">
    <location>
        <begin position="70"/>
        <end position="354"/>
    </location>
</feature>
<keyword evidence="5" id="KW-0460">Magnesium</keyword>
<dbReference type="PROSITE" id="PS50878">
    <property type="entry name" value="RT_POL"/>
    <property type="match status" value="1"/>
</dbReference>